<protein>
    <submittedName>
        <fullName evidence="1">Uncharacterized protein</fullName>
    </submittedName>
</protein>
<dbReference type="EMBL" id="CAXAMN010021295">
    <property type="protein sequence ID" value="CAK9057669.1"/>
    <property type="molecule type" value="Genomic_DNA"/>
</dbReference>
<sequence>MVFQHWAEAAGTADLASPLTARPGTVKSFPTTFDSLDDLWQLEKKLLEPPQESVSEEMGPELGARATANETLPRIEGDTFSLEEEPARGQAVNMVRSCLQSSLALKQALQDESIDPYEMKGILRNLGRCSDGGVRVFGLRRALAGVGRPWPKEKEGSSLVRQLFIGQEAPFSFHGQLPGDAQQKINAMKPLSSHRLRRQEIFTSPSRRTRLRVSEVGHPAGGGPWEEASSACDTAAEKAGAAASTPGDAAHLLTEAGHCLAQLGRAMVMTPVRLGSMSPTAAAFVVGFRNPGLLEAPIVFQDSNPRRRTLRQFL</sequence>
<evidence type="ECO:0000313" key="1">
    <source>
        <dbReference type="EMBL" id="CAK9057669.1"/>
    </source>
</evidence>
<dbReference type="Proteomes" id="UP001642484">
    <property type="component" value="Unassembled WGS sequence"/>
</dbReference>
<name>A0ABP0N5N8_9DINO</name>
<keyword evidence="2" id="KW-1185">Reference proteome</keyword>
<accession>A0ABP0N5N8</accession>
<gene>
    <name evidence="1" type="ORF">CCMP2556_LOCUS28442</name>
</gene>
<evidence type="ECO:0000313" key="2">
    <source>
        <dbReference type="Proteomes" id="UP001642484"/>
    </source>
</evidence>
<comment type="caution">
    <text evidence="1">The sequence shown here is derived from an EMBL/GenBank/DDBJ whole genome shotgun (WGS) entry which is preliminary data.</text>
</comment>
<reference evidence="1 2" key="1">
    <citation type="submission" date="2024-02" db="EMBL/GenBank/DDBJ databases">
        <authorList>
            <person name="Chen Y."/>
            <person name="Shah S."/>
            <person name="Dougan E. K."/>
            <person name="Thang M."/>
            <person name="Chan C."/>
        </authorList>
    </citation>
    <scope>NUCLEOTIDE SEQUENCE [LARGE SCALE GENOMIC DNA]</scope>
</reference>
<proteinExistence type="predicted"/>
<organism evidence="1 2">
    <name type="scientific">Durusdinium trenchii</name>
    <dbReference type="NCBI Taxonomy" id="1381693"/>
    <lineage>
        <taxon>Eukaryota</taxon>
        <taxon>Sar</taxon>
        <taxon>Alveolata</taxon>
        <taxon>Dinophyceae</taxon>
        <taxon>Suessiales</taxon>
        <taxon>Symbiodiniaceae</taxon>
        <taxon>Durusdinium</taxon>
    </lineage>
</organism>